<evidence type="ECO:0000313" key="3">
    <source>
        <dbReference type="Proteomes" id="UP000799429"/>
    </source>
</evidence>
<dbReference type="OrthoDB" id="2386090at2759"/>
<keyword evidence="3" id="KW-1185">Reference proteome</keyword>
<comment type="caution">
    <text evidence="2">The sequence shown here is derived from an EMBL/GenBank/DDBJ whole genome shotgun (WGS) entry which is preliminary data.</text>
</comment>
<dbReference type="Proteomes" id="UP000799429">
    <property type="component" value="Unassembled WGS sequence"/>
</dbReference>
<dbReference type="AlphaFoldDB" id="A0A9P4VNB5"/>
<accession>A0A9P4VNB5</accession>
<organism evidence="2 3">
    <name type="scientific">Patellaria atrata CBS 101060</name>
    <dbReference type="NCBI Taxonomy" id="1346257"/>
    <lineage>
        <taxon>Eukaryota</taxon>
        <taxon>Fungi</taxon>
        <taxon>Dikarya</taxon>
        <taxon>Ascomycota</taxon>
        <taxon>Pezizomycotina</taxon>
        <taxon>Dothideomycetes</taxon>
        <taxon>Dothideomycetes incertae sedis</taxon>
        <taxon>Patellariales</taxon>
        <taxon>Patellariaceae</taxon>
        <taxon>Patellaria</taxon>
    </lineage>
</organism>
<dbReference type="EMBL" id="MU006121">
    <property type="protein sequence ID" value="KAF2834329.1"/>
    <property type="molecule type" value="Genomic_DNA"/>
</dbReference>
<feature type="transmembrane region" description="Helical" evidence="1">
    <location>
        <begin position="20"/>
        <end position="42"/>
    </location>
</feature>
<name>A0A9P4VNB5_9PEZI</name>
<feature type="transmembrane region" description="Helical" evidence="1">
    <location>
        <begin position="48"/>
        <end position="76"/>
    </location>
</feature>
<feature type="non-terminal residue" evidence="2">
    <location>
        <position position="1"/>
    </location>
</feature>
<keyword evidence="1" id="KW-0812">Transmembrane</keyword>
<keyword evidence="1" id="KW-0472">Membrane</keyword>
<reference evidence="2" key="1">
    <citation type="journal article" date="2020" name="Stud. Mycol.">
        <title>101 Dothideomycetes genomes: a test case for predicting lifestyles and emergence of pathogens.</title>
        <authorList>
            <person name="Haridas S."/>
            <person name="Albert R."/>
            <person name="Binder M."/>
            <person name="Bloem J."/>
            <person name="Labutti K."/>
            <person name="Salamov A."/>
            <person name="Andreopoulos B."/>
            <person name="Baker S."/>
            <person name="Barry K."/>
            <person name="Bills G."/>
            <person name="Bluhm B."/>
            <person name="Cannon C."/>
            <person name="Castanera R."/>
            <person name="Culley D."/>
            <person name="Daum C."/>
            <person name="Ezra D."/>
            <person name="Gonzalez J."/>
            <person name="Henrissat B."/>
            <person name="Kuo A."/>
            <person name="Liang C."/>
            <person name="Lipzen A."/>
            <person name="Lutzoni F."/>
            <person name="Magnuson J."/>
            <person name="Mondo S."/>
            <person name="Nolan M."/>
            <person name="Ohm R."/>
            <person name="Pangilinan J."/>
            <person name="Park H.-J."/>
            <person name="Ramirez L."/>
            <person name="Alfaro M."/>
            <person name="Sun H."/>
            <person name="Tritt A."/>
            <person name="Yoshinaga Y."/>
            <person name="Zwiers L.-H."/>
            <person name="Turgeon B."/>
            <person name="Goodwin S."/>
            <person name="Spatafora J."/>
            <person name="Crous P."/>
            <person name="Grigoriev I."/>
        </authorList>
    </citation>
    <scope>NUCLEOTIDE SEQUENCE</scope>
    <source>
        <strain evidence="2">CBS 101060</strain>
    </source>
</reference>
<evidence type="ECO:0000313" key="2">
    <source>
        <dbReference type="EMBL" id="KAF2834329.1"/>
    </source>
</evidence>
<sequence>FGERLLIYRSGTMKTTFIAWNKLTTVFVFAFSCLAVAPRFVFSPDDPSWMALAAITCGAIPMLLVSSATGPFVNAVHLRLPLHARRSVEALNKYVSNLPKDAELQIITLRLSGFQKTSSASLHNLRSLPRR</sequence>
<proteinExistence type="predicted"/>
<evidence type="ECO:0000256" key="1">
    <source>
        <dbReference type="SAM" id="Phobius"/>
    </source>
</evidence>
<protein>
    <submittedName>
        <fullName evidence="2">Uncharacterized protein</fullName>
    </submittedName>
</protein>
<feature type="non-terminal residue" evidence="2">
    <location>
        <position position="131"/>
    </location>
</feature>
<gene>
    <name evidence="2" type="ORF">M501DRAFT_910315</name>
</gene>
<keyword evidence="1" id="KW-1133">Transmembrane helix</keyword>